<organism evidence="1 2">
    <name type="scientific">Patiriisocius hiemis</name>
    <dbReference type="NCBI Taxonomy" id="3075604"/>
    <lineage>
        <taxon>Bacteria</taxon>
        <taxon>Pseudomonadati</taxon>
        <taxon>Bacteroidota</taxon>
        <taxon>Flavobacteriia</taxon>
        <taxon>Flavobacteriales</taxon>
        <taxon>Flavobacteriaceae</taxon>
        <taxon>Patiriisocius</taxon>
    </lineage>
</organism>
<gene>
    <name evidence="1" type="ORF">RM538_12450</name>
</gene>
<name>A0ABU2YF50_9FLAO</name>
<dbReference type="EMBL" id="JAVRHZ010000008">
    <property type="protein sequence ID" value="MDT0556820.1"/>
    <property type="molecule type" value="Genomic_DNA"/>
</dbReference>
<keyword evidence="2" id="KW-1185">Reference proteome</keyword>
<dbReference type="Proteomes" id="UP001254488">
    <property type="component" value="Unassembled WGS sequence"/>
</dbReference>
<dbReference type="Pfam" id="PF20050">
    <property type="entry name" value="DUF6452"/>
    <property type="match status" value="1"/>
</dbReference>
<protein>
    <submittedName>
        <fullName evidence="1">DUF6452 family protein</fullName>
    </submittedName>
</protein>
<dbReference type="RefSeq" id="WP_311333770.1">
    <property type="nucleotide sequence ID" value="NZ_JAVRHZ010000008.1"/>
</dbReference>
<reference evidence="1 2" key="1">
    <citation type="submission" date="2023-09" db="EMBL/GenBank/DDBJ databases">
        <authorList>
            <person name="Rey-Velasco X."/>
        </authorList>
    </citation>
    <scope>NUCLEOTIDE SEQUENCE [LARGE SCALE GENOMIC DNA]</scope>
    <source>
        <strain evidence="1 2">W242</strain>
    </source>
</reference>
<evidence type="ECO:0000313" key="1">
    <source>
        <dbReference type="EMBL" id="MDT0556820.1"/>
    </source>
</evidence>
<proteinExistence type="predicted"/>
<sequence length="163" mass="18309">MTRKFLLLASLLIVLNGCTRDDICDPNTATTPLLIIVFKDFASPTLAKQVPNLTVQTSDDDETLVINSVSTDSIAIPLRAGNVNTRYLFTINTGSETEEIIDALTFTYNTEDIYVNRACAFKSIYSNLEATRSDEDTDDWIIDFNEEKTTVENEIEAHFTIFH</sequence>
<dbReference type="InterPro" id="IPR045607">
    <property type="entry name" value="DUF6452"/>
</dbReference>
<accession>A0ABU2YF50</accession>
<evidence type="ECO:0000313" key="2">
    <source>
        <dbReference type="Proteomes" id="UP001254488"/>
    </source>
</evidence>
<comment type="caution">
    <text evidence="1">The sequence shown here is derived from an EMBL/GenBank/DDBJ whole genome shotgun (WGS) entry which is preliminary data.</text>
</comment>